<dbReference type="SUPFAM" id="SSF52172">
    <property type="entry name" value="CheY-like"/>
    <property type="match status" value="1"/>
</dbReference>
<dbReference type="Gene3D" id="3.30.450.20">
    <property type="entry name" value="PAS domain"/>
    <property type="match status" value="2"/>
</dbReference>
<dbReference type="Gene3D" id="1.10.287.130">
    <property type="match status" value="1"/>
</dbReference>
<dbReference type="SUPFAM" id="SSF55785">
    <property type="entry name" value="PYP-like sensor domain (PAS domain)"/>
    <property type="match status" value="2"/>
</dbReference>
<dbReference type="InterPro" id="IPR004358">
    <property type="entry name" value="Sig_transdc_His_kin-like_C"/>
</dbReference>
<evidence type="ECO:0000256" key="3">
    <source>
        <dbReference type="ARBA" id="ARBA00022553"/>
    </source>
</evidence>
<evidence type="ECO:0000256" key="5">
    <source>
        <dbReference type="SAM" id="Coils"/>
    </source>
</evidence>
<dbReference type="SUPFAM" id="SSF47384">
    <property type="entry name" value="Homodimeric domain of signal transducing histidine kinase"/>
    <property type="match status" value="1"/>
</dbReference>
<sequence length="638" mass="69999">MAKASSKIPLDEQRFQLLINSVTDYAIYMLDLEGHVISWNSGAKRFKGYEAEEIIGQHYSRFFTEEDRLGGLAQRALQTAAQQGRFEAEGWRIRKDGSRFWANAIIDPIRDGTGQLIGYAKITRDITEKKAAEQRLFESEQRFRMLVQGVRDYALYMLDPGGLITNWNNGAEAIKGYSAAEIVGQHFSRFYTLEDRESGLPARALATALREGRYEAEGWRLRKDGSRFCAHVVIDPIRADTGEHIGFAKITRDITENRRAQRELEDARAALFQSQKLQALGELTGGIAHDFNNLMTVIRGSADLLRRPDLGPEKTERYLSAIIETADRAATLTSHLLAFGRRQPLKPEVIDLNIRLDALAEVLTRTLGGRVEVKLDLAPSLWLVEADSTQLETALLNAAINARDAMPDGGELTIATRNVPGEQGDLICIALHDTGHGMPAEIAERAFEPFFTTKPVGKGTGLGLSQIHGFAAQSGGKAEIDSKAGRGTTIRIYLPRSSKAETKSAKQQDLTICGNGKTVLVVEDNDHVREFAQNLLADLQYEVIGAGSAEEALELLDRRPVDAVFSDIVMPGLGGLELARNLHERMPHLPVLLATGYSEEVTSGAADAFQMIHKPYGADSLGAALANVIKRGELGSGP</sequence>
<name>A0ABU3QAN2_9SPHN</name>
<dbReference type="RefSeq" id="WP_315727645.1">
    <property type="nucleotide sequence ID" value="NZ_JAVUPU010000009.1"/>
</dbReference>
<evidence type="ECO:0000259" key="7">
    <source>
        <dbReference type="PROSITE" id="PS50110"/>
    </source>
</evidence>
<dbReference type="Gene3D" id="3.30.565.10">
    <property type="entry name" value="Histidine kinase-like ATPase, C-terminal domain"/>
    <property type="match status" value="1"/>
</dbReference>
<dbReference type="SUPFAM" id="SSF55874">
    <property type="entry name" value="ATPase domain of HSP90 chaperone/DNA topoisomerase II/histidine kinase"/>
    <property type="match status" value="1"/>
</dbReference>
<dbReference type="Gene3D" id="3.40.50.2300">
    <property type="match status" value="1"/>
</dbReference>
<dbReference type="InterPro" id="IPR001789">
    <property type="entry name" value="Sig_transdc_resp-reg_receiver"/>
</dbReference>
<dbReference type="SMART" id="SM00448">
    <property type="entry name" value="REC"/>
    <property type="match status" value="1"/>
</dbReference>
<dbReference type="InterPro" id="IPR001610">
    <property type="entry name" value="PAC"/>
</dbReference>
<organism evidence="10 11">
    <name type="scientific">Sphingosinicella rhizophila</name>
    <dbReference type="NCBI Taxonomy" id="3050082"/>
    <lineage>
        <taxon>Bacteria</taxon>
        <taxon>Pseudomonadati</taxon>
        <taxon>Pseudomonadota</taxon>
        <taxon>Alphaproteobacteria</taxon>
        <taxon>Sphingomonadales</taxon>
        <taxon>Sphingosinicellaceae</taxon>
        <taxon>Sphingosinicella</taxon>
    </lineage>
</organism>
<dbReference type="Pfam" id="PF13426">
    <property type="entry name" value="PAS_9"/>
    <property type="match status" value="2"/>
</dbReference>
<reference evidence="10 11" key="1">
    <citation type="submission" date="2023-05" db="EMBL/GenBank/DDBJ databases">
        <authorList>
            <person name="Guo Y."/>
        </authorList>
    </citation>
    <scope>NUCLEOTIDE SEQUENCE [LARGE SCALE GENOMIC DNA]</scope>
    <source>
        <strain evidence="10 11">GR2756</strain>
    </source>
</reference>
<dbReference type="Pfam" id="PF00072">
    <property type="entry name" value="Response_reg"/>
    <property type="match status" value="1"/>
</dbReference>
<dbReference type="InterPro" id="IPR000700">
    <property type="entry name" value="PAS-assoc_C"/>
</dbReference>
<dbReference type="InterPro" id="IPR035965">
    <property type="entry name" value="PAS-like_dom_sf"/>
</dbReference>
<keyword evidence="3 4" id="KW-0597">Phosphoprotein</keyword>
<dbReference type="Pfam" id="PF02518">
    <property type="entry name" value="HATPase_c"/>
    <property type="match status" value="1"/>
</dbReference>
<dbReference type="SMART" id="SM00091">
    <property type="entry name" value="PAS"/>
    <property type="match status" value="2"/>
</dbReference>
<feature type="domain" description="PAC" evidence="9">
    <location>
        <begin position="214"/>
        <end position="266"/>
    </location>
</feature>
<dbReference type="SMART" id="SM00388">
    <property type="entry name" value="HisKA"/>
    <property type="match status" value="1"/>
</dbReference>
<dbReference type="PROSITE" id="PS50113">
    <property type="entry name" value="PAC"/>
    <property type="match status" value="2"/>
</dbReference>
<dbReference type="EMBL" id="JAVUPU010000009">
    <property type="protein sequence ID" value="MDT9600457.1"/>
    <property type="molecule type" value="Genomic_DNA"/>
</dbReference>
<dbReference type="CDD" id="cd00130">
    <property type="entry name" value="PAS"/>
    <property type="match status" value="2"/>
</dbReference>
<dbReference type="InterPro" id="IPR003661">
    <property type="entry name" value="HisK_dim/P_dom"/>
</dbReference>
<dbReference type="InterPro" id="IPR003594">
    <property type="entry name" value="HATPase_dom"/>
</dbReference>
<evidence type="ECO:0000313" key="10">
    <source>
        <dbReference type="EMBL" id="MDT9600457.1"/>
    </source>
</evidence>
<comment type="catalytic activity">
    <reaction evidence="1">
        <text>ATP + protein L-histidine = ADP + protein N-phospho-L-histidine.</text>
        <dbReference type="EC" id="2.7.13.3"/>
    </reaction>
</comment>
<evidence type="ECO:0000256" key="2">
    <source>
        <dbReference type="ARBA" id="ARBA00012438"/>
    </source>
</evidence>
<dbReference type="Pfam" id="PF00512">
    <property type="entry name" value="HisKA"/>
    <property type="match status" value="1"/>
</dbReference>
<feature type="domain" description="Histidine kinase" evidence="6">
    <location>
        <begin position="286"/>
        <end position="498"/>
    </location>
</feature>
<feature type="coiled-coil region" evidence="5">
    <location>
        <begin position="250"/>
        <end position="277"/>
    </location>
</feature>
<keyword evidence="5" id="KW-0175">Coiled coil</keyword>
<feature type="modified residue" description="4-aspartylphosphate" evidence="4">
    <location>
        <position position="567"/>
    </location>
</feature>
<gene>
    <name evidence="10" type="ORF">RQX22_15970</name>
</gene>
<feature type="domain" description="Response regulatory" evidence="7">
    <location>
        <begin position="518"/>
        <end position="629"/>
    </location>
</feature>
<dbReference type="PROSITE" id="PS50110">
    <property type="entry name" value="RESPONSE_REGULATORY"/>
    <property type="match status" value="1"/>
</dbReference>
<dbReference type="EC" id="2.7.13.3" evidence="2"/>
<dbReference type="InterPro" id="IPR000014">
    <property type="entry name" value="PAS"/>
</dbReference>
<evidence type="ECO:0000313" key="11">
    <source>
        <dbReference type="Proteomes" id="UP001259572"/>
    </source>
</evidence>
<keyword evidence="11" id="KW-1185">Reference proteome</keyword>
<dbReference type="PROSITE" id="PS50112">
    <property type="entry name" value="PAS"/>
    <property type="match status" value="2"/>
</dbReference>
<dbReference type="PANTHER" id="PTHR43065">
    <property type="entry name" value="SENSOR HISTIDINE KINASE"/>
    <property type="match status" value="1"/>
</dbReference>
<comment type="caution">
    <text evidence="10">The sequence shown here is derived from an EMBL/GenBank/DDBJ whole genome shotgun (WGS) entry which is preliminary data.</text>
</comment>
<dbReference type="InterPro" id="IPR011006">
    <property type="entry name" value="CheY-like_superfamily"/>
</dbReference>
<protein>
    <recommendedName>
        <fullName evidence="2">histidine kinase</fullName>
        <ecNumber evidence="2">2.7.13.3</ecNumber>
    </recommendedName>
</protein>
<dbReference type="InterPro" id="IPR005467">
    <property type="entry name" value="His_kinase_dom"/>
</dbReference>
<proteinExistence type="predicted"/>
<evidence type="ECO:0000259" key="8">
    <source>
        <dbReference type="PROSITE" id="PS50112"/>
    </source>
</evidence>
<dbReference type="PANTHER" id="PTHR43065:SF49">
    <property type="entry name" value="HISTIDINE KINASE"/>
    <property type="match status" value="1"/>
</dbReference>
<dbReference type="PROSITE" id="PS50109">
    <property type="entry name" value="HIS_KIN"/>
    <property type="match status" value="1"/>
</dbReference>
<evidence type="ECO:0000259" key="6">
    <source>
        <dbReference type="PROSITE" id="PS50109"/>
    </source>
</evidence>
<dbReference type="Proteomes" id="UP001259572">
    <property type="component" value="Unassembled WGS sequence"/>
</dbReference>
<dbReference type="InterPro" id="IPR036097">
    <property type="entry name" value="HisK_dim/P_sf"/>
</dbReference>
<dbReference type="SMART" id="SM00086">
    <property type="entry name" value="PAC"/>
    <property type="match status" value="2"/>
</dbReference>
<accession>A0ABU3QAN2</accession>
<evidence type="ECO:0000256" key="4">
    <source>
        <dbReference type="PROSITE-ProRule" id="PRU00169"/>
    </source>
</evidence>
<dbReference type="PRINTS" id="PR00344">
    <property type="entry name" value="BCTRLSENSOR"/>
</dbReference>
<dbReference type="InterPro" id="IPR036890">
    <property type="entry name" value="HATPase_C_sf"/>
</dbReference>
<evidence type="ECO:0000256" key="1">
    <source>
        <dbReference type="ARBA" id="ARBA00000085"/>
    </source>
</evidence>
<feature type="domain" description="PAC" evidence="9">
    <location>
        <begin position="86"/>
        <end position="138"/>
    </location>
</feature>
<dbReference type="SMART" id="SM00387">
    <property type="entry name" value="HATPase_c"/>
    <property type="match status" value="1"/>
</dbReference>
<dbReference type="CDD" id="cd00082">
    <property type="entry name" value="HisKA"/>
    <property type="match status" value="1"/>
</dbReference>
<feature type="domain" description="PAS" evidence="8">
    <location>
        <begin position="11"/>
        <end position="84"/>
    </location>
</feature>
<dbReference type="NCBIfam" id="TIGR00229">
    <property type="entry name" value="sensory_box"/>
    <property type="match status" value="2"/>
</dbReference>
<feature type="domain" description="PAS" evidence="8">
    <location>
        <begin position="139"/>
        <end position="212"/>
    </location>
</feature>
<evidence type="ECO:0000259" key="9">
    <source>
        <dbReference type="PROSITE" id="PS50113"/>
    </source>
</evidence>